<evidence type="ECO:0000313" key="5">
    <source>
        <dbReference type="Proteomes" id="UP000709295"/>
    </source>
</evidence>
<dbReference type="AlphaFoldDB" id="A0A8J5IUC8"/>
<feature type="compositionally biased region" description="Basic residues" evidence="1">
    <location>
        <begin position="39"/>
        <end position="51"/>
    </location>
</feature>
<evidence type="ECO:0000256" key="1">
    <source>
        <dbReference type="SAM" id="MobiDB-lite"/>
    </source>
</evidence>
<gene>
    <name evidence="4" type="ORF">JG688_00005988</name>
</gene>
<evidence type="ECO:0000256" key="2">
    <source>
        <dbReference type="SAM" id="Phobius"/>
    </source>
</evidence>
<organism evidence="4 5">
    <name type="scientific">Phytophthora aleatoria</name>
    <dbReference type="NCBI Taxonomy" id="2496075"/>
    <lineage>
        <taxon>Eukaryota</taxon>
        <taxon>Sar</taxon>
        <taxon>Stramenopiles</taxon>
        <taxon>Oomycota</taxon>
        <taxon>Peronosporomycetes</taxon>
        <taxon>Peronosporales</taxon>
        <taxon>Peronosporaceae</taxon>
        <taxon>Phytophthora</taxon>
    </lineage>
</organism>
<dbReference type="InterPro" id="IPR001245">
    <property type="entry name" value="Ser-Thr/Tyr_kinase_cat_dom"/>
</dbReference>
<keyword evidence="2" id="KW-0472">Membrane</keyword>
<keyword evidence="2" id="KW-0812">Transmembrane</keyword>
<protein>
    <recommendedName>
        <fullName evidence="3">Protein kinase domain-containing protein</fullName>
    </recommendedName>
</protein>
<evidence type="ECO:0000259" key="3">
    <source>
        <dbReference type="PROSITE" id="PS50011"/>
    </source>
</evidence>
<dbReference type="PANTHER" id="PTHR44329:SF214">
    <property type="entry name" value="PROTEIN KINASE DOMAIN-CONTAINING PROTEIN"/>
    <property type="match status" value="1"/>
</dbReference>
<comment type="caution">
    <text evidence="4">The sequence shown here is derived from an EMBL/GenBank/DDBJ whole genome shotgun (WGS) entry which is preliminary data.</text>
</comment>
<accession>A0A8J5IUC8</accession>
<proteinExistence type="predicted"/>
<dbReference type="Pfam" id="PF07714">
    <property type="entry name" value="PK_Tyr_Ser-Thr"/>
    <property type="match status" value="1"/>
</dbReference>
<feature type="compositionally biased region" description="Basic and acidic residues" evidence="1">
    <location>
        <begin position="28"/>
        <end position="38"/>
    </location>
</feature>
<keyword evidence="5" id="KW-1185">Reference proteome</keyword>
<dbReference type="SMART" id="SM00220">
    <property type="entry name" value="S_TKc"/>
    <property type="match status" value="1"/>
</dbReference>
<dbReference type="InterPro" id="IPR008271">
    <property type="entry name" value="Ser/Thr_kinase_AS"/>
</dbReference>
<dbReference type="EMBL" id="JAENGY010000251">
    <property type="protein sequence ID" value="KAG6968066.1"/>
    <property type="molecule type" value="Genomic_DNA"/>
</dbReference>
<reference evidence="4" key="1">
    <citation type="submission" date="2021-01" db="EMBL/GenBank/DDBJ databases">
        <title>Phytophthora aleatoria, a newly-described species from Pinus radiata is distinct from Phytophthora cactorum isolates based on comparative genomics.</title>
        <authorList>
            <person name="Mcdougal R."/>
            <person name="Panda P."/>
            <person name="Williams N."/>
            <person name="Studholme D.J."/>
        </authorList>
    </citation>
    <scope>NUCLEOTIDE SEQUENCE</scope>
    <source>
        <strain evidence="4">NZFS 4037</strain>
    </source>
</reference>
<dbReference type="InterPro" id="IPR000719">
    <property type="entry name" value="Prot_kinase_dom"/>
</dbReference>
<dbReference type="GO" id="GO:0005524">
    <property type="term" value="F:ATP binding"/>
    <property type="evidence" value="ECO:0007669"/>
    <property type="project" value="InterPro"/>
</dbReference>
<feature type="transmembrane region" description="Helical" evidence="2">
    <location>
        <begin position="734"/>
        <end position="755"/>
    </location>
</feature>
<name>A0A8J5IUC8_9STRA</name>
<sequence>MARSPLSPTDLELSSVDVDELVQQVRDATTDKAESKAEAKKRRHRENMARGRSRHNALMDSMRKQYQQLHKKLETGMVAWRMRRAANNSNQSEQNPPSKELVAQYIDAVETENAIHLENEALAQRLEQMEIFETTLRVDTPEVADPNLQKLDTERPARTVQALNRPGFWSYFAEDTEPFYYEPMPAATCYNLIREKYQTIKSHHAMFMKKQLSEEPVQFFGWTVQRYLSERRKLEFHFMKQIPCTDSEMLAEELAIDGWRIFNNPDMYRTCYHSAIDVRVLQRVDAFNTILTRNSPDATRSHRIRHLNISSKVADEDEYGYKSLSILTVVVPPPEDLANSNRDGVIYLRDAYTYMRFDMFDDHVQFTSIKSLSAQIPTMVLASNAWCFSTLLLLLSAGSTRAAECTALTENVLTSSGCPSDCDNNPCVLYSPSQDDSCIELGASGPCYSDSAFTLPGASTECNVTYQCLDSLLWDGNQWLLALEANAATDSKTMAYVTQITDLTYSTSTLSVQLQGTQTESTNKNNIKDISLDQTFFDTPSTVVSMFLLDVNLRNTISSVSLATSYQTLYLTNDNLNAIPDQFANFTTVAKLDLSFNYITELPDNTSDVWAGLSTVTDLNLAENELTDFPVVLSNLQTLNLTGNAYTTIPDNVYTMAESGALKYLYMANCNLTNLQVSASQLALLENLATFDADVAITDCGSGYSATTLTNADAQVCTVSTSSSNDDDGGGHTLAIVLGVCCGVLVLAIIAFLWYRKKHGGQFGSTKGGSTIFGTDIGSSLTGGDTTFGSSIWDDPDLLAARIEHRDVEAVKLLSRGGFGEVWLGLYMNENVAIKRLLNDKKSMQDALAFATEIKTMARLDHPKIVHFIGVSWTNALTIQAVTEFMDCGDLKSLLDSSRASSLTWANLKCQIAIDIADALVYLHTLNPKLIHRDLKSRNVLIDAQTGAKLSDFGISRNRSFDETMTAGVGTARWIAPEVILGGHYTEFADIYSFGVVLSELDTCKAPFYDATNTNGGKMQDVTILQLVSAGKLQPSFSDSCPPSIVKLARACLSFDPAQRPSAIHISYELRKIMKDEL</sequence>
<keyword evidence="2" id="KW-1133">Transmembrane helix</keyword>
<dbReference type="Proteomes" id="UP000709295">
    <property type="component" value="Unassembled WGS sequence"/>
</dbReference>
<feature type="region of interest" description="Disordered" evidence="1">
    <location>
        <begin position="25"/>
        <end position="51"/>
    </location>
</feature>
<feature type="domain" description="Protein kinase" evidence="3">
    <location>
        <begin position="808"/>
        <end position="1078"/>
    </location>
</feature>
<dbReference type="PROSITE" id="PS00108">
    <property type="entry name" value="PROTEIN_KINASE_ST"/>
    <property type="match status" value="1"/>
</dbReference>
<dbReference type="CDD" id="cd13999">
    <property type="entry name" value="STKc_MAP3K-like"/>
    <property type="match status" value="1"/>
</dbReference>
<dbReference type="GO" id="GO:0004674">
    <property type="term" value="F:protein serine/threonine kinase activity"/>
    <property type="evidence" value="ECO:0007669"/>
    <property type="project" value="TreeGrafter"/>
</dbReference>
<dbReference type="InterPro" id="IPR051681">
    <property type="entry name" value="Ser/Thr_Kinases-Pseudokinases"/>
</dbReference>
<dbReference type="PANTHER" id="PTHR44329">
    <property type="entry name" value="SERINE/THREONINE-PROTEIN KINASE TNNI3K-RELATED"/>
    <property type="match status" value="1"/>
</dbReference>
<evidence type="ECO:0000313" key="4">
    <source>
        <dbReference type="EMBL" id="KAG6968066.1"/>
    </source>
</evidence>
<dbReference type="PROSITE" id="PS50011">
    <property type="entry name" value="PROTEIN_KINASE_DOM"/>
    <property type="match status" value="1"/>
</dbReference>